<dbReference type="PANTHER" id="PTHR31286">
    <property type="entry name" value="GLYCINE-RICH CELL WALL STRUCTURAL PROTEIN 1.8-LIKE"/>
    <property type="match status" value="1"/>
</dbReference>
<feature type="region of interest" description="Disordered" evidence="1">
    <location>
        <begin position="1"/>
        <end position="87"/>
    </location>
</feature>
<organism evidence="3 4">
    <name type="scientific">Linum trigynum</name>
    <dbReference type="NCBI Taxonomy" id="586398"/>
    <lineage>
        <taxon>Eukaryota</taxon>
        <taxon>Viridiplantae</taxon>
        <taxon>Streptophyta</taxon>
        <taxon>Embryophyta</taxon>
        <taxon>Tracheophyta</taxon>
        <taxon>Spermatophyta</taxon>
        <taxon>Magnoliopsida</taxon>
        <taxon>eudicotyledons</taxon>
        <taxon>Gunneridae</taxon>
        <taxon>Pentapetalae</taxon>
        <taxon>rosids</taxon>
        <taxon>fabids</taxon>
        <taxon>Malpighiales</taxon>
        <taxon>Linaceae</taxon>
        <taxon>Linum</taxon>
    </lineage>
</organism>
<feature type="compositionally biased region" description="Polar residues" evidence="1">
    <location>
        <begin position="541"/>
        <end position="557"/>
    </location>
</feature>
<dbReference type="EMBL" id="OZ034819">
    <property type="protein sequence ID" value="CAL1394079.1"/>
    <property type="molecule type" value="Genomic_DNA"/>
</dbReference>
<evidence type="ECO:0000313" key="4">
    <source>
        <dbReference type="Proteomes" id="UP001497516"/>
    </source>
</evidence>
<feature type="region of interest" description="Disordered" evidence="1">
    <location>
        <begin position="429"/>
        <end position="557"/>
    </location>
</feature>
<evidence type="ECO:0000313" key="3">
    <source>
        <dbReference type="EMBL" id="CAL1394079.1"/>
    </source>
</evidence>
<dbReference type="AlphaFoldDB" id="A0AAV2F779"/>
<proteinExistence type="predicted"/>
<evidence type="ECO:0000256" key="1">
    <source>
        <dbReference type="SAM" id="MobiDB-lite"/>
    </source>
</evidence>
<dbReference type="InterPro" id="IPR040256">
    <property type="entry name" value="At4g02000-like"/>
</dbReference>
<feature type="compositionally biased region" description="Basic and acidic residues" evidence="1">
    <location>
        <begin position="456"/>
        <end position="486"/>
    </location>
</feature>
<sequence>MTGAAPGVPPPDDGQQKPNGGIRRAPPTTSSPNAKGDRETQQPKKKAKPMRENSLFSDEELMEDARSPTSRTNPSPQRDQKRTACTGSGARKLFNDLHAEDDWYIAESDSEDVAAAMREDDLDDIIPEDDDPRCPTIAYTAMEKQRWRHKWRSPLIVTVLGRTFPYPVISRRLETLWAKCGALQISSLSFGFYAVRFSSQYDYEQAVIGGPWMIGDYYITVRPWRRNFNPKLAEVASTMVWARLPGLPSEFINKEAVERIASRIGRPVRVDRATQLGDRGRFARVCVEVELTKPLLSQYKIEGITYYIEYEGLHRIFSECGMYGHMKVTCPKLFKVVEPVVEPENTTTGEGTQRPLYGEWMTVKPKWKSSNGKQIDKRNSGRQQRSPTPSEEVGQGSGSRFAALNEDEQVQMGVGMNETRVELQENVVEETPGGGQEPQPPSVATSEKQPAVTLSHEARPNDKVRAMERVAETRSSAETRTTDKIPHTSQSGKGPTEIQMNLKGSSSGGKGKGTNNPNNNAKLNGDTSMQQNSRKRGLGPKSTTTEGAGNLSPSGHR</sequence>
<dbReference type="Pfam" id="PF14111">
    <property type="entry name" value="DUF4283"/>
    <property type="match status" value="1"/>
</dbReference>
<feature type="compositionally biased region" description="Low complexity" evidence="1">
    <location>
        <begin position="513"/>
        <end position="525"/>
    </location>
</feature>
<dbReference type="Proteomes" id="UP001497516">
    <property type="component" value="Chromosome 6"/>
</dbReference>
<name>A0AAV2F779_9ROSI</name>
<feature type="domain" description="DUF4283" evidence="2">
    <location>
        <begin position="150"/>
        <end position="231"/>
    </location>
</feature>
<keyword evidence="4" id="KW-1185">Reference proteome</keyword>
<feature type="compositionally biased region" description="Polar residues" evidence="1">
    <location>
        <begin position="67"/>
        <end position="77"/>
    </location>
</feature>
<accession>A0AAV2F779</accession>
<dbReference type="PANTHER" id="PTHR31286:SF99">
    <property type="entry name" value="DUF4283 DOMAIN-CONTAINING PROTEIN"/>
    <property type="match status" value="1"/>
</dbReference>
<dbReference type="InterPro" id="IPR025558">
    <property type="entry name" value="DUF4283"/>
</dbReference>
<feature type="region of interest" description="Disordered" evidence="1">
    <location>
        <begin position="367"/>
        <end position="399"/>
    </location>
</feature>
<protein>
    <recommendedName>
        <fullName evidence="2">DUF4283 domain-containing protein</fullName>
    </recommendedName>
</protein>
<gene>
    <name evidence="3" type="ORF">LTRI10_LOCUS34603</name>
</gene>
<evidence type="ECO:0000259" key="2">
    <source>
        <dbReference type="Pfam" id="PF14111"/>
    </source>
</evidence>
<reference evidence="3 4" key="1">
    <citation type="submission" date="2024-04" db="EMBL/GenBank/DDBJ databases">
        <authorList>
            <person name="Fracassetti M."/>
        </authorList>
    </citation>
    <scope>NUCLEOTIDE SEQUENCE [LARGE SCALE GENOMIC DNA]</scope>
</reference>